<dbReference type="Proteomes" id="UP000271820">
    <property type="component" value="Segment"/>
</dbReference>
<dbReference type="KEGG" id="vg:55611391"/>
<dbReference type="RefSeq" id="YP_009841166.1">
    <property type="nucleotide sequence ID" value="NC_048730.1"/>
</dbReference>
<keyword evidence="2" id="KW-1185">Reference proteome</keyword>
<evidence type="ECO:0000313" key="1">
    <source>
        <dbReference type="EMBL" id="AYB70868.1"/>
    </source>
</evidence>
<reference evidence="1 2" key="1">
    <citation type="submission" date="2018-08" db="EMBL/GenBank/DDBJ databases">
        <authorList>
            <person name="Hogarty M.P."/>
            <person name="Sinkre R.A."/>
            <person name="Rubiano R."/>
            <person name="Harback M.R."/>
            <person name="Shaffer C.D."/>
            <person name="Weston-Hafer K.A."/>
            <person name="Russell D.A."/>
            <person name="Pope W.H."/>
            <person name="Jacobs-Sera D."/>
            <person name="Hendrix R.W."/>
            <person name="Hatfull G.F."/>
        </authorList>
    </citation>
    <scope>NUCLEOTIDE SEQUENCE [LARGE SCALE GENOMIC DNA]</scope>
</reference>
<accession>A0A385UH60</accession>
<organism evidence="1 2">
    <name type="scientific">Streptomyces phage Yaboi</name>
    <dbReference type="NCBI Taxonomy" id="2301621"/>
    <lineage>
        <taxon>Viruses</taxon>
        <taxon>Duplodnaviria</taxon>
        <taxon>Heunggongvirae</taxon>
        <taxon>Uroviricota</taxon>
        <taxon>Caudoviricetes</taxon>
        <taxon>Stanwilliamsviridae</taxon>
        <taxon>Boydwoodruffvirinae</taxon>
        <taxon>Karimacvirus</taxon>
        <taxon>Karimacvirus yaboi</taxon>
        <taxon>Streptomyces virus Yaboi</taxon>
    </lineage>
</organism>
<protein>
    <submittedName>
        <fullName evidence="1">Uncharacterized protein</fullName>
    </submittedName>
</protein>
<sequence length="75" mass="8579">MTHKTDSVIGFNAYCAFCSDYQSLEYHGLGFPNCLHCGKEPSTIMVTGDCFNCQCDYHARFEPCMHVVGFELWRD</sequence>
<dbReference type="EMBL" id="MH727564">
    <property type="protein sequence ID" value="AYB70868.1"/>
    <property type="molecule type" value="Genomic_DNA"/>
</dbReference>
<name>A0A385UH60_9CAUD</name>
<proteinExistence type="predicted"/>
<evidence type="ECO:0000313" key="2">
    <source>
        <dbReference type="Proteomes" id="UP000271820"/>
    </source>
</evidence>
<gene>
    <name evidence="1" type="primary">29</name>
    <name evidence="1" type="ORF">SEA_YABOI_29</name>
</gene>
<dbReference type="GeneID" id="55611391"/>